<dbReference type="Pfam" id="PF05930">
    <property type="entry name" value="Phage_AlpA"/>
    <property type="match status" value="1"/>
</dbReference>
<dbReference type="InterPro" id="IPR010260">
    <property type="entry name" value="AlpA"/>
</dbReference>
<dbReference type="EMBL" id="SNTY01000036">
    <property type="protein sequence ID" value="TEU25527.1"/>
    <property type="molecule type" value="Genomic_DNA"/>
</dbReference>
<protein>
    <submittedName>
        <fullName evidence="1">AlpA family transcriptional regulator</fullName>
    </submittedName>
</protein>
<dbReference type="OrthoDB" id="8455288at2"/>
<evidence type="ECO:0000313" key="2">
    <source>
        <dbReference type="Proteomes" id="UP000297834"/>
    </source>
</evidence>
<organism evidence="1 2">
    <name type="scientific">Alkanindiges illinoisensis</name>
    <dbReference type="NCBI Taxonomy" id="197183"/>
    <lineage>
        <taxon>Bacteria</taxon>
        <taxon>Pseudomonadati</taxon>
        <taxon>Pseudomonadota</taxon>
        <taxon>Gammaproteobacteria</taxon>
        <taxon>Moraxellales</taxon>
        <taxon>Moraxellaceae</taxon>
        <taxon>Alkanindiges</taxon>
    </lineage>
</organism>
<dbReference type="PANTHER" id="PTHR36154:SF1">
    <property type="entry name" value="DNA-BINDING TRANSCRIPTIONAL ACTIVATOR ALPA"/>
    <property type="match status" value="1"/>
</dbReference>
<dbReference type="Gene3D" id="1.10.238.160">
    <property type="match status" value="1"/>
</dbReference>
<dbReference type="RefSeq" id="WP_134244677.1">
    <property type="nucleotide sequence ID" value="NZ_SNTY01000036.1"/>
</dbReference>
<dbReference type="Proteomes" id="UP000297834">
    <property type="component" value="Unassembled WGS sequence"/>
</dbReference>
<accession>A0A4Y7XCF1</accession>
<dbReference type="InterPro" id="IPR052931">
    <property type="entry name" value="Prophage_regulatory_activator"/>
</dbReference>
<evidence type="ECO:0000313" key="1">
    <source>
        <dbReference type="EMBL" id="TEU25527.1"/>
    </source>
</evidence>
<proteinExistence type="predicted"/>
<gene>
    <name evidence="1" type="ORF">E2B99_09150</name>
</gene>
<keyword evidence="2" id="KW-1185">Reference proteome</keyword>
<dbReference type="PANTHER" id="PTHR36154">
    <property type="entry name" value="DNA-BINDING TRANSCRIPTIONAL ACTIVATOR ALPA"/>
    <property type="match status" value="1"/>
</dbReference>
<reference evidence="1 2" key="1">
    <citation type="submission" date="2019-03" db="EMBL/GenBank/DDBJ databases">
        <title>Alkanindiges illinoisensis: a potential pathogenic isolated from ascites of a gastric cancer patient with abdominal metastasis.</title>
        <authorList>
            <person name="Hu X."/>
            <person name="Yang B."/>
            <person name="Yan X."/>
            <person name="Lin L."/>
            <person name="Zhao H."/>
            <person name="Zhou F."/>
            <person name="Su B."/>
            <person name="Chen J."/>
            <person name="Rui Y."/>
            <person name="Wang Q."/>
            <person name="Zheng L."/>
        </authorList>
    </citation>
    <scope>NUCLEOTIDE SEQUENCE [LARGE SCALE GENOMIC DNA]</scope>
    <source>
        <strain evidence="1 2">NFYY 23406</strain>
    </source>
</reference>
<comment type="caution">
    <text evidence="1">The sequence shown here is derived from an EMBL/GenBank/DDBJ whole genome shotgun (WGS) entry which is preliminary data.</text>
</comment>
<name>A0A4Y7XCF1_9GAMM</name>
<dbReference type="AlphaFoldDB" id="A0A4Y7XCF1"/>
<sequence length="90" mass="10003">MHLLNSDSPTAINAASQTPRFIRRSEVQKLTGLGASSIYQLQREGDFPQSVQLSERRVAWIESEVVAWINKRIANRIAANDEVIPAQGAE</sequence>